<dbReference type="VEuPathDB" id="FungiDB:PV08_10037"/>
<accession>A0A0D2AVI0</accession>
<dbReference type="GeneID" id="27337120"/>
<keyword evidence="2" id="KW-1185">Reference proteome</keyword>
<gene>
    <name evidence="1" type="ORF">PV08_10037</name>
</gene>
<protein>
    <submittedName>
        <fullName evidence="1">Uncharacterized protein</fullName>
    </submittedName>
</protein>
<dbReference type="HOGENOM" id="CLU_2527475_0_0_1"/>
<reference evidence="1 2" key="1">
    <citation type="submission" date="2015-01" db="EMBL/GenBank/DDBJ databases">
        <title>The Genome Sequence of Exophiala spinifera CBS89968.</title>
        <authorList>
            <consortium name="The Broad Institute Genomics Platform"/>
            <person name="Cuomo C."/>
            <person name="de Hoog S."/>
            <person name="Gorbushina A."/>
            <person name="Stielow B."/>
            <person name="Teixiera M."/>
            <person name="Abouelleil A."/>
            <person name="Chapman S.B."/>
            <person name="Priest M."/>
            <person name="Young S.K."/>
            <person name="Wortman J."/>
            <person name="Nusbaum C."/>
            <person name="Birren B."/>
        </authorList>
    </citation>
    <scope>NUCLEOTIDE SEQUENCE [LARGE SCALE GENOMIC DNA]</scope>
    <source>
        <strain evidence="1 2">CBS 89968</strain>
    </source>
</reference>
<evidence type="ECO:0000313" key="2">
    <source>
        <dbReference type="Proteomes" id="UP000053328"/>
    </source>
</evidence>
<organism evidence="1 2">
    <name type="scientific">Exophiala spinifera</name>
    <dbReference type="NCBI Taxonomy" id="91928"/>
    <lineage>
        <taxon>Eukaryota</taxon>
        <taxon>Fungi</taxon>
        <taxon>Dikarya</taxon>
        <taxon>Ascomycota</taxon>
        <taxon>Pezizomycotina</taxon>
        <taxon>Eurotiomycetes</taxon>
        <taxon>Chaetothyriomycetidae</taxon>
        <taxon>Chaetothyriales</taxon>
        <taxon>Herpotrichiellaceae</taxon>
        <taxon>Exophiala</taxon>
    </lineage>
</organism>
<proteinExistence type="predicted"/>
<sequence>MATMMTMTTATTQTYMEPISPKVGIPQLRGTMRFLNGLPWTPQQGLFKLRGQENQVGRDYATAVALWNMYCDSATLCAQLVDSA</sequence>
<dbReference type="Proteomes" id="UP000053328">
    <property type="component" value="Unassembled WGS sequence"/>
</dbReference>
<dbReference type="AlphaFoldDB" id="A0A0D2AVI0"/>
<name>A0A0D2AVI0_9EURO</name>
<dbReference type="EMBL" id="KN847499">
    <property type="protein sequence ID" value="KIW10738.1"/>
    <property type="molecule type" value="Genomic_DNA"/>
</dbReference>
<evidence type="ECO:0000313" key="1">
    <source>
        <dbReference type="EMBL" id="KIW10738.1"/>
    </source>
</evidence>
<dbReference type="RefSeq" id="XP_016230954.1">
    <property type="nucleotide sequence ID" value="XM_016384352.1"/>
</dbReference>